<keyword evidence="5 6" id="KW-0482">Metalloprotease</keyword>
<name>A0A017RT14_9CLOT</name>
<evidence type="ECO:0000256" key="6">
    <source>
        <dbReference type="RuleBase" id="RU368091"/>
    </source>
</evidence>
<dbReference type="Gene3D" id="1.10.287.830">
    <property type="entry name" value="putative peptidase helix hairpin domain like"/>
    <property type="match status" value="1"/>
</dbReference>
<dbReference type="GO" id="GO:0046872">
    <property type="term" value="F:metal ion binding"/>
    <property type="evidence" value="ECO:0007669"/>
    <property type="project" value="UniProtKB-UniRule"/>
</dbReference>
<protein>
    <recommendedName>
        <fullName evidence="6">Oligopeptidase F</fullName>
        <ecNumber evidence="6">3.4.24.-</ecNumber>
    </recommendedName>
</protein>
<keyword evidence="10" id="KW-1185">Reference proteome</keyword>
<dbReference type="STRING" id="1403537.Q428_12615"/>
<evidence type="ECO:0000313" key="9">
    <source>
        <dbReference type="EMBL" id="EYE87564.1"/>
    </source>
</evidence>
<dbReference type="InterPro" id="IPR045090">
    <property type="entry name" value="Pept_M3A_M3B"/>
</dbReference>
<keyword evidence="2 6" id="KW-0479">Metal-binding</keyword>
<dbReference type="SUPFAM" id="SSF55486">
    <property type="entry name" value="Metalloproteases ('zincins'), catalytic domain"/>
    <property type="match status" value="1"/>
</dbReference>
<dbReference type="EMBL" id="AZQP01000048">
    <property type="protein sequence ID" value="EYE87564.1"/>
    <property type="molecule type" value="Genomic_DNA"/>
</dbReference>
<evidence type="ECO:0000259" key="8">
    <source>
        <dbReference type="Pfam" id="PF08439"/>
    </source>
</evidence>
<dbReference type="AlphaFoldDB" id="A0A017RT14"/>
<dbReference type="Proteomes" id="UP000019681">
    <property type="component" value="Unassembled WGS sequence"/>
</dbReference>
<keyword evidence="1 6" id="KW-0645">Protease</keyword>
<dbReference type="PANTHER" id="PTHR11804">
    <property type="entry name" value="PROTEASE M3 THIMET OLIGOPEPTIDASE-RELATED"/>
    <property type="match status" value="1"/>
</dbReference>
<comment type="function">
    <text evidence="6">Has oligopeptidase activity and degrades a variety of small bioactive peptides.</text>
</comment>
<dbReference type="Gene3D" id="1.20.140.70">
    <property type="entry name" value="Oligopeptidase f, N-terminal domain"/>
    <property type="match status" value="1"/>
</dbReference>
<evidence type="ECO:0000259" key="7">
    <source>
        <dbReference type="Pfam" id="PF01432"/>
    </source>
</evidence>
<dbReference type="RefSeq" id="WP_035381238.1">
    <property type="nucleotide sequence ID" value="NZ_AZQP01000048.1"/>
</dbReference>
<sequence>MKKSASSIPKREEIPSQFKWKLTDMYPSDDLWEKDFKICLDMSEKIQSFADTMTTSPDELLQCLDYNTEMERLSDKVYVYAHMSSHQDTTDSYYQELADRADSLKTKIASASSFIVPKILSIPDDRLNEFIEKNDKLKFYKRFLDEISRIKPHILSEKEEQILALSSEISRSPGTIFNMLNNADLKFPVIKDENGNDVEVTKGRYISLMENPDRRVRKDAFEALYSTYEKHINTIASTLSANVKANIFNSTIRKYSSAREASLFQDNIPVEVYDNLIAAVHNNLKLMHRYVSLRKKMLNLDELHMYDIYTPMVKDVEMEIKYEEAVELVKKGVSPLGETYISDLTKAFESGWIDVYENVGKRSGAYSWGCYDSHPYVLLNHNDTIDGMFTLAHEMGHAMHSFYSKSTQPYLYSQYKIFVAEVASTLNEALLMNYMLKNTKDKKEKMYLLNHYMEQFRGTVFRQTMFAEFEKIIHEKAEAGESLTATSLSNIYRNLNAKYFGPDAVIDDYIALEWARIPHFYTSFYVYKYATGFSAAISLSQQILNEGTPAVERYLNFLKGGGSDYPLNLLKSAGVDMTSPEPINNALKVFESLLDEMEELI</sequence>
<evidence type="ECO:0000256" key="2">
    <source>
        <dbReference type="ARBA" id="ARBA00022723"/>
    </source>
</evidence>
<dbReference type="EC" id="3.4.24.-" evidence="6"/>
<dbReference type="GO" id="GO:0006518">
    <property type="term" value="P:peptide metabolic process"/>
    <property type="evidence" value="ECO:0007669"/>
    <property type="project" value="TreeGrafter"/>
</dbReference>
<evidence type="ECO:0000256" key="4">
    <source>
        <dbReference type="ARBA" id="ARBA00022833"/>
    </source>
</evidence>
<reference evidence="9 10" key="1">
    <citation type="journal article" date="2014" name="Genome Announc.">
        <title>Draft Genome Sequence of Fervidicella metallireducens Strain AeBT, an Iron-Reducing Thermoanaerobe from the Great Artesian Basin.</title>
        <authorList>
            <person name="Patel B.K."/>
        </authorList>
    </citation>
    <scope>NUCLEOTIDE SEQUENCE [LARGE SCALE GENOMIC DNA]</scope>
    <source>
        <strain evidence="9 10">AeB</strain>
    </source>
</reference>
<dbReference type="CDD" id="cd09608">
    <property type="entry name" value="M3B_PepF"/>
    <property type="match status" value="1"/>
</dbReference>
<dbReference type="OrthoDB" id="9766487at2"/>
<comment type="similarity">
    <text evidence="6">Belongs to the peptidase M3B family.</text>
</comment>
<comment type="caution">
    <text evidence="9">The sequence shown here is derived from an EMBL/GenBank/DDBJ whole genome shotgun (WGS) entry which is preliminary data.</text>
</comment>
<dbReference type="InterPro" id="IPR042088">
    <property type="entry name" value="OligoPept_F_C"/>
</dbReference>
<evidence type="ECO:0000313" key="10">
    <source>
        <dbReference type="Proteomes" id="UP000019681"/>
    </source>
</evidence>
<dbReference type="GO" id="GO:0006508">
    <property type="term" value="P:proteolysis"/>
    <property type="evidence" value="ECO:0007669"/>
    <property type="project" value="UniProtKB-KW"/>
</dbReference>
<feature type="domain" description="Oligopeptidase F N-terminal" evidence="8">
    <location>
        <begin position="119"/>
        <end position="187"/>
    </location>
</feature>
<gene>
    <name evidence="9" type="ORF">Q428_12615</name>
</gene>
<comment type="cofactor">
    <cofactor evidence="6">
        <name>Zn(2+)</name>
        <dbReference type="ChEBI" id="CHEBI:29105"/>
    </cofactor>
    <text evidence="6">Binds 1 zinc ion.</text>
</comment>
<dbReference type="Pfam" id="PF08439">
    <property type="entry name" value="Peptidase_M3_N"/>
    <property type="match status" value="1"/>
</dbReference>
<keyword evidence="4 6" id="KW-0862">Zinc</keyword>
<organism evidence="9 10">
    <name type="scientific">Fervidicella metallireducens AeB</name>
    <dbReference type="NCBI Taxonomy" id="1403537"/>
    <lineage>
        <taxon>Bacteria</taxon>
        <taxon>Bacillati</taxon>
        <taxon>Bacillota</taxon>
        <taxon>Clostridia</taxon>
        <taxon>Eubacteriales</taxon>
        <taxon>Clostridiaceae</taxon>
        <taxon>Fervidicella</taxon>
    </lineage>
</organism>
<dbReference type="PANTHER" id="PTHR11804:SF84">
    <property type="entry name" value="SACCHAROLYSIN"/>
    <property type="match status" value="1"/>
</dbReference>
<feature type="domain" description="Peptidase M3A/M3B catalytic" evidence="7">
    <location>
        <begin position="208"/>
        <end position="587"/>
    </location>
</feature>
<evidence type="ECO:0000256" key="1">
    <source>
        <dbReference type="ARBA" id="ARBA00022670"/>
    </source>
</evidence>
<dbReference type="Pfam" id="PF01432">
    <property type="entry name" value="Peptidase_M3"/>
    <property type="match status" value="1"/>
</dbReference>
<dbReference type="NCBIfam" id="TIGR00181">
    <property type="entry name" value="pepF"/>
    <property type="match status" value="1"/>
</dbReference>
<dbReference type="Gene3D" id="1.10.1370.20">
    <property type="entry name" value="Oligoendopeptidase f, C-terminal domain"/>
    <property type="match status" value="1"/>
</dbReference>
<evidence type="ECO:0000256" key="5">
    <source>
        <dbReference type="ARBA" id="ARBA00023049"/>
    </source>
</evidence>
<accession>A0A017RT14</accession>
<dbReference type="InterPro" id="IPR004438">
    <property type="entry name" value="Peptidase_M3B"/>
</dbReference>
<proteinExistence type="inferred from homology"/>
<keyword evidence="3 6" id="KW-0378">Hydrolase</keyword>
<dbReference type="GO" id="GO:0004222">
    <property type="term" value="F:metalloendopeptidase activity"/>
    <property type="evidence" value="ECO:0007669"/>
    <property type="project" value="UniProtKB-UniRule"/>
</dbReference>
<evidence type="ECO:0000256" key="3">
    <source>
        <dbReference type="ARBA" id="ARBA00022801"/>
    </source>
</evidence>
<dbReference type="InterPro" id="IPR013647">
    <property type="entry name" value="OligopepF_N_dom"/>
</dbReference>
<dbReference type="InterPro" id="IPR001567">
    <property type="entry name" value="Pept_M3A_M3B_dom"/>
</dbReference>